<reference evidence="5" key="2">
    <citation type="submission" date="2019-06" db="EMBL/GenBank/DDBJ databases">
        <title>Co-occurence of chitin degradation, pigmentation and bioactivity in marine Pseudoalteromonas.</title>
        <authorList>
            <person name="Sonnenschein E.C."/>
            <person name="Bech P.K."/>
        </authorList>
    </citation>
    <scope>NUCLEOTIDE SEQUENCE [LARGE SCALE GENOMIC DNA]</scope>
    <source>
        <strain evidence="5">S3790</strain>
        <strain evidence="2">S3895</strain>
    </source>
</reference>
<proteinExistence type="predicted"/>
<dbReference type="InterPro" id="IPR008775">
    <property type="entry name" value="Phytyl_CoA_dOase-like"/>
</dbReference>
<dbReference type="Pfam" id="PF05721">
    <property type="entry name" value="PhyH"/>
    <property type="match status" value="1"/>
</dbReference>
<dbReference type="EMBL" id="PNBX01000009">
    <property type="protein sequence ID" value="TMO69891.1"/>
    <property type="molecule type" value="Genomic_DNA"/>
</dbReference>
<dbReference type="GO" id="GO:0005506">
    <property type="term" value="F:iron ion binding"/>
    <property type="evidence" value="ECO:0007669"/>
    <property type="project" value="UniProtKB-ARBA"/>
</dbReference>
<reference evidence="3" key="3">
    <citation type="submission" date="2019-09" db="EMBL/GenBank/DDBJ databases">
        <title>Co-occurence of chitin degradation, pigmentation and bioactivity in marine Pseudoalteromonas.</title>
        <authorList>
            <person name="Sonnenschein E.C."/>
            <person name="Bech P.K."/>
        </authorList>
    </citation>
    <scope>NUCLEOTIDE SEQUENCE</scope>
    <source>
        <strain evidence="3">S3790</strain>
        <strain evidence="4">S3895</strain>
    </source>
</reference>
<dbReference type="PANTHER" id="PTHR20883:SF48">
    <property type="entry name" value="ECTOINE DIOXYGENASE"/>
    <property type="match status" value="1"/>
</dbReference>
<evidence type="ECO:0000313" key="3">
    <source>
        <dbReference type="EMBL" id="TMO69891.1"/>
    </source>
</evidence>
<sequence>METNYIIEELKLKGFFKIPQVFSQIQINAIKQQVSRYVTKKHPGIVFEEDQKSIRGIHGLHLFDKFFCNLSRHPILLKLAMEHLGEPCYVHQYKVNLKKKHTGQAWPWHQDFIFWKHGDGIETPRLINIGVFLDRVTSDSGPLCLIPGSHLLGELTDIELSAGAWEQDVAAQLRYTISEQRALMLVEHYGRKYITGNAGDVIVFDPQTVHRSSLNLSDKDRQLLLITYNAISNRPFKESNRPEFLSAKGTKALEVNEFSETV</sequence>
<reference evidence="4 5" key="1">
    <citation type="submission" date="2018-01" db="EMBL/GenBank/DDBJ databases">
        <authorList>
            <person name="Paulsen S."/>
            <person name="Gram L.K."/>
        </authorList>
    </citation>
    <scope>NUCLEOTIDE SEQUENCE [LARGE SCALE GENOMIC DNA]</scope>
    <source>
        <strain evidence="3 5">S3790</strain>
        <strain evidence="2 4">S3895</strain>
    </source>
</reference>
<dbReference type="AlphaFoldDB" id="A0A5S3VCP9"/>
<dbReference type="PANTHER" id="PTHR20883">
    <property type="entry name" value="PHYTANOYL-COA DIOXYGENASE DOMAIN CONTAINING 1"/>
    <property type="match status" value="1"/>
</dbReference>
<evidence type="ECO:0000313" key="2">
    <source>
        <dbReference type="EMBL" id="TMO68933.1"/>
    </source>
</evidence>
<dbReference type="OrthoDB" id="9791262at2"/>
<dbReference type="SUPFAM" id="SSF51197">
    <property type="entry name" value="Clavaminate synthase-like"/>
    <property type="match status" value="1"/>
</dbReference>
<dbReference type="RefSeq" id="WP_138589989.1">
    <property type="nucleotide sequence ID" value="NZ_PNBW01000198.1"/>
</dbReference>
<dbReference type="GO" id="GO:0016706">
    <property type="term" value="F:2-oxoglutarate-dependent dioxygenase activity"/>
    <property type="evidence" value="ECO:0007669"/>
    <property type="project" value="UniProtKB-ARBA"/>
</dbReference>
<comment type="cofactor">
    <cofactor evidence="1">
        <name>Fe(2+)</name>
        <dbReference type="ChEBI" id="CHEBI:29033"/>
    </cofactor>
</comment>
<organism evidence="3 5">
    <name type="scientific">Pseudoalteromonas aurantia</name>
    <dbReference type="NCBI Taxonomy" id="43654"/>
    <lineage>
        <taxon>Bacteria</taxon>
        <taxon>Pseudomonadati</taxon>
        <taxon>Pseudomonadota</taxon>
        <taxon>Gammaproteobacteria</taxon>
        <taxon>Alteromonadales</taxon>
        <taxon>Pseudoalteromonadaceae</taxon>
        <taxon>Pseudoalteromonas</taxon>
    </lineage>
</organism>
<name>A0A5S3VCP9_9GAMM</name>
<protein>
    <submittedName>
        <fullName evidence="3">Ectoine hydroxylase family protein</fullName>
    </submittedName>
</protein>
<evidence type="ECO:0000313" key="5">
    <source>
        <dbReference type="Proteomes" id="UP000307217"/>
    </source>
</evidence>
<dbReference type="Proteomes" id="UP000307164">
    <property type="component" value="Unassembled WGS sequence"/>
</dbReference>
<evidence type="ECO:0000313" key="4">
    <source>
        <dbReference type="Proteomes" id="UP000307164"/>
    </source>
</evidence>
<evidence type="ECO:0000256" key="1">
    <source>
        <dbReference type="ARBA" id="ARBA00001954"/>
    </source>
</evidence>
<dbReference type="Proteomes" id="UP000307217">
    <property type="component" value="Unassembled WGS sequence"/>
</dbReference>
<dbReference type="EMBL" id="PNBW01000198">
    <property type="protein sequence ID" value="TMO68933.1"/>
    <property type="molecule type" value="Genomic_DNA"/>
</dbReference>
<accession>A0A5S3VCP9</accession>
<comment type="caution">
    <text evidence="3">The sequence shown here is derived from an EMBL/GenBank/DDBJ whole genome shotgun (WGS) entry which is preliminary data.</text>
</comment>
<keyword evidence="4" id="KW-1185">Reference proteome</keyword>
<dbReference type="Gene3D" id="2.60.120.620">
    <property type="entry name" value="q2cbj1_9rhob like domain"/>
    <property type="match status" value="1"/>
</dbReference>
<gene>
    <name evidence="3" type="ORF">CWC19_03380</name>
    <name evidence="2" type="ORF">CWC20_21080</name>
</gene>